<sequence>MSSSARPHSSVRLAASMQPLSAPVAHRGSRAGLGLAVCLAALVLAGCQGRGGPGDITGSIGRSQASQPRTAAGWQADRETWAKRYDANPKDRDAAFYYARALRSLDQNAQALAVLQGAVLIHQNDRELLGAYGRSLADNGRLREADDVLSRAHSPERPDWRILSAQGTVADQLGDHTRAQQIYQSALKLAPNEPTIMSNYGLSLALSRNLPEAERILAEAAASERADARVRQNLVLVLGLQGRFGEAETWARRDQSPAEAAQTIAYLKRSVSQRNSWEMLKGGKNGQSQSGQAQSPARQPPPARGAGSPPAATPSA</sequence>
<feature type="region of interest" description="Disordered" evidence="2">
    <location>
        <begin position="276"/>
        <end position="316"/>
    </location>
</feature>
<dbReference type="EMBL" id="FNBZ01000004">
    <property type="protein sequence ID" value="SDG49415.1"/>
    <property type="molecule type" value="Genomic_DNA"/>
</dbReference>
<dbReference type="SUPFAM" id="SSF48452">
    <property type="entry name" value="TPR-like"/>
    <property type="match status" value="1"/>
</dbReference>
<accession>A0ABY0NZV0</accession>
<name>A0ABY0NZV0_9HYPH</name>
<dbReference type="PIRSF" id="PIRSF035836">
    <property type="entry name" value="UCP035836"/>
    <property type="match status" value="1"/>
</dbReference>
<dbReference type="InterPro" id="IPR011990">
    <property type="entry name" value="TPR-like_helical_dom_sf"/>
</dbReference>
<dbReference type="InterPro" id="IPR019734">
    <property type="entry name" value="TPR_rpt"/>
</dbReference>
<feature type="compositionally biased region" description="Low complexity" evidence="2">
    <location>
        <begin position="286"/>
        <end position="297"/>
    </location>
</feature>
<keyword evidence="4" id="KW-1185">Reference proteome</keyword>
<comment type="caution">
    <text evidence="3">The sequence shown here is derived from an EMBL/GenBank/DDBJ whole genome shotgun (WGS) entry which is preliminary data.</text>
</comment>
<feature type="repeat" description="TPR" evidence="1">
    <location>
        <begin position="160"/>
        <end position="193"/>
    </location>
</feature>
<keyword evidence="1" id="KW-0802">TPR repeat</keyword>
<dbReference type="Gene3D" id="1.25.40.10">
    <property type="entry name" value="Tetratricopeptide repeat domain"/>
    <property type="match status" value="1"/>
</dbReference>
<evidence type="ECO:0000313" key="3">
    <source>
        <dbReference type="EMBL" id="SDG49415.1"/>
    </source>
</evidence>
<evidence type="ECO:0000256" key="2">
    <source>
        <dbReference type="SAM" id="MobiDB-lite"/>
    </source>
</evidence>
<organism evidence="3 4">
    <name type="scientific">Bosea robiniae</name>
    <dbReference type="NCBI Taxonomy" id="1036780"/>
    <lineage>
        <taxon>Bacteria</taxon>
        <taxon>Pseudomonadati</taxon>
        <taxon>Pseudomonadota</taxon>
        <taxon>Alphaproteobacteria</taxon>
        <taxon>Hyphomicrobiales</taxon>
        <taxon>Boseaceae</taxon>
        <taxon>Bosea</taxon>
    </lineage>
</organism>
<evidence type="ECO:0000313" key="4">
    <source>
        <dbReference type="Proteomes" id="UP000199468"/>
    </source>
</evidence>
<dbReference type="PROSITE" id="PS50005">
    <property type="entry name" value="TPR"/>
    <property type="match status" value="1"/>
</dbReference>
<feature type="compositionally biased region" description="Low complexity" evidence="2">
    <location>
        <begin position="304"/>
        <end position="316"/>
    </location>
</feature>
<dbReference type="InterPro" id="IPR014596">
    <property type="entry name" value="UCP035836"/>
</dbReference>
<protein>
    <submittedName>
        <fullName evidence="3">Flp pilus assembly protein TadD, contains TPR repeats</fullName>
    </submittedName>
</protein>
<reference evidence="3 4" key="1">
    <citation type="submission" date="2016-10" db="EMBL/GenBank/DDBJ databases">
        <authorList>
            <person name="Varghese N."/>
            <person name="Submissions S."/>
        </authorList>
    </citation>
    <scope>NUCLEOTIDE SEQUENCE [LARGE SCALE GENOMIC DNA]</scope>
    <source>
        <strain evidence="3 4">DSM 26672</strain>
    </source>
</reference>
<evidence type="ECO:0000256" key="1">
    <source>
        <dbReference type="PROSITE-ProRule" id="PRU00339"/>
    </source>
</evidence>
<proteinExistence type="predicted"/>
<dbReference type="Proteomes" id="UP000199468">
    <property type="component" value="Unassembled WGS sequence"/>
</dbReference>
<dbReference type="Pfam" id="PF14559">
    <property type="entry name" value="TPR_19"/>
    <property type="match status" value="1"/>
</dbReference>
<gene>
    <name evidence="3" type="ORF">SAMN05421844_104166</name>
</gene>